<dbReference type="EMBL" id="GBXM01051939">
    <property type="protein sequence ID" value="JAH56638.1"/>
    <property type="molecule type" value="Transcribed_RNA"/>
</dbReference>
<accession>A0A0E9TV82</accession>
<name>A0A0E9TV82_ANGAN</name>
<proteinExistence type="predicted"/>
<sequence length="50" mass="6156">MYSDCALFLFWKNFCTASTDRNVKMCKRLRHYWYINITPFQVKLIYLLEA</sequence>
<protein>
    <submittedName>
        <fullName evidence="1">Uncharacterized protein</fullName>
    </submittedName>
</protein>
<reference evidence="1" key="1">
    <citation type="submission" date="2014-11" db="EMBL/GenBank/DDBJ databases">
        <authorList>
            <person name="Amaro Gonzalez C."/>
        </authorList>
    </citation>
    <scope>NUCLEOTIDE SEQUENCE</scope>
</reference>
<dbReference type="AlphaFoldDB" id="A0A0E9TV82"/>
<organism evidence="1">
    <name type="scientific">Anguilla anguilla</name>
    <name type="common">European freshwater eel</name>
    <name type="synonym">Muraena anguilla</name>
    <dbReference type="NCBI Taxonomy" id="7936"/>
    <lineage>
        <taxon>Eukaryota</taxon>
        <taxon>Metazoa</taxon>
        <taxon>Chordata</taxon>
        <taxon>Craniata</taxon>
        <taxon>Vertebrata</taxon>
        <taxon>Euteleostomi</taxon>
        <taxon>Actinopterygii</taxon>
        <taxon>Neopterygii</taxon>
        <taxon>Teleostei</taxon>
        <taxon>Anguilliformes</taxon>
        <taxon>Anguillidae</taxon>
        <taxon>Anguilla</taxon>
    </lineage>
</organism>
<evidence type="ECO:0000313" key="1">
    <source>
        <dbReference type="EMBL" id="JAH56638.1"/>
    </source>
</evidence>
<reference evidence="1" key="2">
    <citation type="journal article" date="2015" name="Fish Shellfish Immunol.">
        <title>Early steps in the European eel (Anguilla anguilla)-Vibrio vulnificus interaction in the gills: Role of the RtxA13 toxin.</title>
        <authorList>
            <person name="Callol A."/>
            <person name="Pajuelo D."/>
            <person name="Ebbesson L."/>
            <person name="Teles M."/>
            <person name="MacKenzie S."/>
            <person name="Amaro C."/>
        </authorList>
    </citation>
    <scope>NUCLEOTIDE SEQUENCE</scope>
</reference>